<evidence type="ECO:0008006" key="4">
    <source>
        <dbReference type="Google" id="ProtNLM"/>
    </source>
</evidence>
<protein>
    <recommendedName>
        <fullName evidence="4">Prolactin receptor</fullName>
    </recommendedName>
</protein>
<evidence type="ECO:0000313" key="3">
    <source>
        <dbReference type="Proteomes" id="UP000735302"/>
    </source>
</evidence>
<evidence type="ECO:0000313" key="2">
    <source>
        <dbReference type="EMBL" id="GFO50102.1"/>
    </source>
</evidence>
<dbReference type="AlphaFoldDB" id="A0AAV4E0F5"/>
<reference evidence="2 3" key="1">
    <citation type="journal article" date="2021" name="Elife">
        <title>Chloroplast acquisition without the gene transfer in kleptoplastic sea slugs, Plakobranchus ocellatus.</title>
        <authorList>
            <person name="Maeda T."/>
            <person name="Takahashi S."/>
            <person name="Yoshida T."/>
            <person name="Shimamura S."/>
            <person name="Takaki Y."/>
            <person name="Nagai Y."/>
            <person name="Toyoda A."/>
            <person name="Suzuki Y."/>
            <person name="Arimoto A."/>
            <person name="Ishii H."/>
            <person name="Satoh N."/>
            <person name="Nishiyama T."/>
            <person name="Hasebe M."/>
            <person name="Maruyama T."/>
            <person name="Minagawa J."/>
            <person name="Obokata J."/>
            <person name="Shigenobu S."/>
        </authorList>
    </citation>
    <scope>NUCLEOTIDE SEQUENCE [LARGE SCALE GENOMIC DNA]</scope>
</reference>
<dbReference type="Proteomes" id="UP000735302">
    <property type="component" value="Unassembled WGS sequence"/>
</dbReference>
<feature type="non-terminal residue" evidence="2">
    <location>
        <position position="1"/>
    </location>
</feature>
<comment type="caution">
    <text evidence="2">The sequence shown here is derived from an EMBL/GenBank/DDBJ whole genome shotgun (WGS) entry which is preliminary data.</text>
</comment>
<keyword evidence="3" id="KW-1185">Reference proteome</keyword>
<accession>A0AAV4E0F5</accession>
<organism evidence="2 3">
    <name type="scientific">Plakobranchus ocellatus</name>
    <dbReference type="NCBI Taxonomy" id="259542"/>
    <lineage>
        <taxon>Eukaryota</taxon>
        <taxon>Metazoa</taxon>
        <taxon>Spiralia</taxon>
        <taxon>Lophotrochozoa</taxon>
        <taxon>Mollusca</taxon>
        <taxon>Gastropoda</taxon>
        <taxon>Heterobranchia</taxon>
        <taxon>Euthyneura</taxon>
        <taxon>Panpulmonata</taxon>
        <taxon>Sacoglossa</taxon>
        <taxon>Placobranchoidea</taxon>
        <taxon>Plakobranchidae</taxon>
        <taxon>Plakobranchus</taxon>
    </lineage>
</organism>
<gene>
    <name evidence="2" type="ORF">PoB_007660700</name>
</gene>
<sequence length="50" mass="5605">QTTTGSRESKGDPKMFQCPHPLKRGGRCSQELKMGRPLGSIAYPQNWSEQ</sequence>
<dbReference type="EMBL" id="BLXT01008584">
    <property type="protein sequence ID" value="GFO50102.1"/>
    <property type="molecule type" value="Genomic_DNA"/>
</dbReference>
<proteinExistence type="predicted"/>
<name>A0AAV4E0F5_9GAST</name>
<evidence type="ECO:0000256" key="1">
    <source>
        <dbReference type="SAM" id="MobiDB-lite"/>
    </source>
</evidence>
<feature type="region of interest" description="Disordered" evidence="1">
    <location>
        <begin position="1"/>
        <end position="28"/>
    </location>
</feature>
<feature type="non-terminal residue" evidence="2">
    <location>
        <position position="50"/>
    </location>
</feature>